<evidence type="ECO:0000259" key="4">
    <source>
        <dbReference type="Pfam" id="PF14226"/>
    </source>
</evidence>
<sequence length="280" mass="31951">MEFYSRVFKKLNFILDAKTSHTWPQFDDLSTLDLESNNESTTSIIPILDFSDPNVSKLNGHACATSGTFLLINHNGPLNLIESAESEVRKLLSQPTSQKRTLCSLSELIGYGNKVSTSWVHRLILLRNYGRMIRKDFGGLFFHAFPMHKRYEIAARKAFSHELLLNTVAIFCSIKELKEFLGRRRRGHLNKSEEALLALCGIEFIPFNGHHKPSAPLEDRVGPCLISTKCVEQNLLSIKTTCYNPPPPPEKKKRKINRKKKAKIQNKVQYQSTQILHPSY</sequence>
<keyword evidence="6" id="KW-1185">Reference proteome</keyword>
<protein>
    <submittedName>
        <fullName evidence="5">Non-hem dioxygenase N-terminal domain</fullName>
    </submittedName>
</protein>
<dbReference type="InterPro" id="IPR026992">
    <property type="entry name" value="DIOX_N"/>
</dbReference>
<dbReference type="InterPro" id="IPR027443">
    <property type="entry name" value="IPNS-like_sf"/>
</dbReference>
<keyword evidence="5" id="KW-0560">Oxidoreductase</keyword>
<dbReference type="EMBL" id="JBAMMX010000014">
    <property type="protein sequence ID" value="KAK6927457.1"/>
    <property type="molecule type" value="Genomic_DNA"/>
</dbReference>
<dbReference type="SUPFAM" id="SSF51197">
    <property type="entry name" value="Clavaminate synthase-like"/>
    <property type="match status" value="1"/>
</dbReference>
<dbReference type="GO" id="GO:0051213">
    <property type="term" value="F:dioxygenase activity"/>
    <property type="evidence" value="ECO:0007669"/>
    <property type="project" value="UniProtKB-KW"/>
</dbReference>
<evidence type="ECO:0000256" key="2">
    <source>
        <dbReference type="ARBA" id="ARBA00023004"/>
    </source>
</evidence>
<name>A0AAN8VDT8_9MAGN</name>
<comment type="caution">
    <text evidence="5">The sequence shown here is derived from an EMBL/GenBank/DDBJ whole genome shotgun (WGS) entry which is preliminary data.</text>
</comment>
<organism evidence="5 6">
    <name type="scientific">Dillenia turbinata</name>
    <dbReference type="NCBI Taxonomy" id="194707"/>
    <lineage>
        <taxon>Eukaryota</taxon>
        <taxon>Viridiplantae</taxon>
        <taxon>Streptophyta</taxon>
        <taxon>Embryophyta</taxon>
        <taxon>Tracheophyta</taxon>
        <taxon>Spermatophyta</taxon>
        <taxon>Magnoliopsida</taxon>
        <taxon>eudicotyledons</taxon>
        <taxon>Gunneridae</taxon>
        <taxon>Pentapetalae</taxon>
        <taxon>Dilleniales</taxon>
        <taxon>Dilleniaceae</taxon>
        <taxon>Dillenia</taxon>
    </lineage>
</organism>
<keyword evidence="2" id="KW-0408">Iron</keyword>
<evidence type="ECO:0000256" key="1">
    <source>
        <dbReference type="ARBA" id="ARBA00022723"/>
    </source>
</evidence>
<evidence type="ECO:0000313" key="6">
    <source>
        <dbReference type="Proteomes" id="UP001370490"/>
    </source>
</evidence>
<keyword evidence="5" id="KW-0223">Dioxygenase</keyword>
<dbReference type="AlphaFoldDB" id="A0AAN8VDT8"/>
<dbReference type="Gene3D" id="2.60.120.330">
    <property type="entry name" value="B-lactam Antibiotic, Isopenicillin N Synthase, Chain"/>
    <property type="match status" value="1"/>
</dbReference>
<reference evidence="5 6" key="1">
    <citation type="submission" date="2023-12" db="EMBL/GenBank/DDBJ databases">
        <title>A high-quality genome assembly for Dillenia turbinata (Dilleniales).</title>
        <authorList>
            <person name="Chanderbali A."/>
        </authorList>
    </citation>
    <scope>NUCLEOTIDE SEQUENCE [LARGE SCALE GENOMIC DNA]</scope>
    <source>
        <strain evidence="5">LSX21</strain>
        <tissue evidence="5">Leaf</tissue>
    </source>
</reference>
<evidence type="ECO:0000256" key="3">
    <source>
        <dbReference type="SAM" id="MobiDB-lite"/>
    </source>
</evidence>
<accession>A0AAN8VDT8</accession>
<dbReference type="GO" id="GO:0046872">
    <property type="term" value="F:metal ion binding"/>
    <property type="evidence" value="ECO:0007669"/>
    <property type="project" value="UniProtKB-KW"/>
</dbReference>
<feature type="region of interest" description="Disordered" evidence="3">
    <location>
        <begin position="243"/>
        <end position="263"/>
    </location>
</feature>
<feature type="compositionally biased region" description="Basic residues" evidence="3">
    <location>
        <begin position="251"/>
        <end position="263"/>
    </location>
</feature>
<keyword evidence="1" id="KW-0479">Metal-binding</keyword>
<dbReference type="Proteomes" id="UP001370490">
    <property type="component" value="Unassembled WGS sequence"/>
</dbReference>
<proteinExistence type="predicted"/>
<dbReference type="Pfam" id="PF14226">
    <property type="entry name" value="DIOX_N"/>
    <property type="match status" value="1"/>
</dbReference>
<evidence type="ECO:0000313" key="5">
    <source>
        <dbReference type="EMBL" id="KAK6927457.1"/>
    </source>
</evidence>
<feature type="domain" description="Non-haem dioxygenase N-terminal" evidence="4">
    <location>
        <begin position="45"/>
        <end position="114"/>
    </location>
</feature>
<gene>
    <name evidence="5" type="ORF">RJ641_006048</name>
</gene>